<evidence type="ECO:0000256" key="6">
    <source>
        <dbReference type="ARBA" id="ARBA00023049"/>
    </source>
</evidence>
<keyword evidence="5" id="KW-0862">Zinc</keyword>
<evidence type="ECO:0000256" key="2">
    <source>
        <dbReference type="ARBA" id="ARBA00022670"/>
    </source>
</evidence>
<dbReference type="EMBL" id="JBHUIP010000013">
    <property type="protein sequence ID" value="MFD2264477.1"/>
    <property type="molecule type" value="Genomic_DNA"/>
</dbReference>
<evidence type="ECO:0000256" key="7">
    <source>
        <dbReference type="SAM" id="SignalP"/>
    </source>
</evidence>
<feature type="chain" id="PRO_5045419330" evidence="7">
    <location>
        <begin position="26"/>
        <end position="463"/>
    </location>
</feature>
<accession>A0ABW5DTN9</accession>
<protein>
    <submittedName>
        <fullName evidence="9">M48 family metalloprotease</fullName>
        <ecNumber evidence="9">3.4.24.-</ecNumber>
    </submittedName>
</protein>
<sequence>MIKRYVSSVLIVTTVSLSLAGPARAQGVSLIRDAETETTIREIATPLFAAAGLSPDAVRLTLVNDRSLNAFVSGGQRVFINTGLLMRVDHVGQLMGVIAHETGHIAGGHLTRLPQEYERAAIVSMVETVLAMGAMIAGGAMSNRSSRDPGYRDPNAGRVLGGGQSAAARTFFAFTRSQESSADQAGVNYLESIGQSSRGLMEFMEVLSGQELQSSARQDPYMRTHPLTSERIEFLRNQVRRSRYSDVPPPPDADAKLKRIRAKLIGYLEPPYVVAQKYPATDTSTDAKYAHAFAAYRALDFAKALKLVDELLALNPEDAYYNELKGQMLFETGKGTQALPYYEKAVRLTGNALLKIDLSQARVESGNPDQLKIAQRDLEEAARVETNSPKLWRLLAIAYGRDNQMGMAAVASAEQALLEGRNRDARDQAKRAIRLLPTGSTGYIRAQDIEGQSMREVEEEKNR</sequence>
<comment type="caution">
    <text evidence="9">The sequence shown here is derived from an EMBL/GenBank/DDBJ whole genome shotgun (WGS) entry which is preliminary data.</text>
</comment>
<comment type="cofactor">
    <cofactor evidence="1">
        <name>Zn(2+)</name>
        <dbReference type="ChEBI" id="CHEBI:29105"/>
    </cofactor>
</comment>
<evidence type="ECO:0000256" key="5">
    <source>
        <dbReference type="ARBA" id="ARBA00022833"/>
    </source>
</evidence>
<dbReference type="InterPro" id="IPR051156">
    <property type="entry name" value="Mito/Outer_Membr_Metalloprot"/>
</dbReference>
<keyword evidence="3" id="KW-0479">Metal-binding</keyword>
<feature type="domain" description="Peptidase M48" evidence="8">
    <location>
        <begin position="36"/>
        <end position="237"/>
    </location>
</feature>
<dbReference type="InterPro" id="IPR001915">
    <property type="entry name" value="Peptidase_M48"/>
</dbReference>
<keyword evidence="2" id="KW-0645">Protease</keyword>
<dbReference type="PANTHER" id="PTHR22726">
    <property type="entry name" value="METALLOENDOPEPTIDASE OMA1"/>
    <property type="match status" value="1"/>
</dbReference>
<dbReference type="PANTHER" id="PTHR22726:SF1">
    <property type="entry name" value="METALLOENDOPEPTIDASE OMA1, MITOCHONDRIAL"/>
    <property type="match status" value="1"/>
</dbReference>
<feature type="signal peptide" evidence="7">
    <location>
        <begin position="1"/>
        <end position="25"/>
    </location>
</feature>
<keyword evidence="7" id="KW-0732">Signal</keyword>
<name>A0ABW5DTN9_9PROT</name>
<evidence type="ECO:0000259" key="8">
    <source>
        <dbReference type="Pfam" id="PF01435"/>
    </source>
</evidence>
<reference evidence="10" key="1">
    <citation type="journal article" date="2019" name="Int. J. Syst. Evol. Microbiol.">
        <title>The Global Catalogue of Microorganisms (GCM) 10K type strain sequencing project: providing services to taxonomists for standard genome sequencing and annotation.</title>
        <authorList>
            <consortium name="The Broad Institute Genomics Platform"/>
            <consortium name="The Broad Institute Genome Sequencing Center for Infectious Disease"/>
            <person name="Wu L."/>
            <person name="Ma J."/>
        </authorList>
    </citation>
    <scope>NUCLEOTIDE SEQUENCE [LARGE SCALE GENOMIC DNA]</scope>
    <source>
        <strain evidence="10">CGMCC 1.19062</strain>
    </source>
</reference>
<dbReference type="EC" id="3.4.24.-" evidence="9"/>
<dbReference type="CDD" id="cd07324">
    <property type="entry name" value="M48C_Oma1-like"/>
    <property type="match status" value="1"/>
</dbReference>
<dbReference type="GO" id="GO:0008237">
    <property type="term" value="F:metallopeptidase activity"/>
    <property type="evidence" value="ECO:0007669"/>
    <property type="project" value="UniProtKB-KW"/>
</dbReference>
<keyword evidence="10" id="KW-1185">Reference proteome</keyword>
<evidence type="ECO:0000256" key="3">
    <source>
        <dbReference type="ARBA" id="ARBA00022723"/>
    </source>
</evidence>
<dbReference type="RefSeq" id="WP_379877563.1">
    <property type="nucleotide sequence ID" value="NZ_JBHUIP010000013.1"/>
</dbReference>
<evidence type="ECO:0000313" key="9">
    <source>
        <dbReference type="EMBL" id="MFD2264477.1"/>
    </source>
</evidence>
<keyword evidence="6 9" id="KW-0482">Metalloprotease</keyword>
<keyword evidence="4 9" id="KW-0378">Hydrolase</keyword>
<evidence type="ECO:0000256" key="4">
    <source>
        <dbReference type="ARBA" id="ARBA00022801"/>
    </source>
</evidence>
<dbReference type="Pfam" id="PF01435">
    <property type="entry name" value="Peptidase_M48"/>
    <property type="match status" value="1"/>
</dbReference>
<proteinExistence type="predicted"/>
<dbReference type="Proteomes" id="UP001597295">
    <property type="component" value="Unassembled WGS sequence"/>
</dbReference>
<gene>
    <name evidence="9" type="ORF">ACFSM5_16350</name>
</gene>
<dbReference type="InterPro" id="IPR011990">
    <property type="entry name" value="TPR-like_helical_dom_sf"/>
</dbReference>
<organism evidence="9 10">
    <name type="scientific">Lacibacterium aquatile</name>
    <dbReference type="NCBI Taxonomy" id="1168082"/>
    <lineage>
        <taxon>Bacteria</taxon>
        <taxon>Pseudomonadati</taxon>
        <taxon>Pseudomonadota</taxon>
        <taxon>Alphaproteobacteria</taxon>
        <taxon>Rhodospirillales</taxon>
        <taxon>Rhodospirillaceae</taxon>
    </lineage>
</organism>
<evidence type="ECO:0000313" key="10">
    <source>
        <dbReference type="Proteomes" id="UP001597295"/>
    </source>
</evidence>
<dbReference type="SUPFAM" id="SSF48452">
    <property type="entry name" value="TPR-like"/>
    <property type="match status" value="1"/>
</dbReference>
<dbReference type="Gene3D" id="1.25.40.10">
    <property type="entry name" value="Tetratricopeptide repeat domain"/>
    <property type="match status" value="1"/>
</dbReference>
<dbReference type="Gene3D" id="3.30.2010.10">
    <property type="entry name" value="Metalloproteases ('zincins'), catalytic domain"/>
    <property type="match status" value="1"/>
</dbReference>
<evidence type="ECO:0000256" key="1">
    <source>
        <dbReference type="ARBA" id="ARBA00001947"/>
    </source>
</evidence>